<name>A0A378TJA9_9MYCO</name>
<dbReference type="RefSeq" id="WP_115279251.1">
    <property type="nucleotide sequence ID" value="NZ_AP022600.1"/>
</dbReference>
<keyword evidence="6" id="KW-1185">Reference proteome</keyword>
<dbReference type="GO" id="GO:0031956">
    <property type="term" value="F:medium-chain fatty acid-CoA ligase activity"/>
    <property type="evidence" value="ECO:0007669"/>
    <property type="project" value="TreeGrafter"/>
</dbReference>
<evidence type="ECO:0000259" key="3">
    <source>
        <dbReference type="Pfam" id="PF00501"/>
    </source>
</evidence>
<evidence type="ECO:0000256" key="2">
    <source>
        <dbReference type="ARBA" id="ARBA00022598"/>
    </source>
</evidence>
<dbReference type="SUPFAM" id="SSF56801">
    <property type="entry name" value="Acetyl-CoA synthetase-like"/>
    <property type="match status" value="1"/>
</dbReference>
<feature type="domain" description="AMP-binding enzyme C-terminal" evidence="4">
    <location>
        <begin position="350"/>
        <end position="421"/>
    </location>
</feature>
<evidence type="ECO:0000313" key="5">
    <source>
        <dbReference type="EMBL" id="STZ59905.1"/>
    </source>
</evidence>
<accession>A0A378TJA9</accession>
<dbReference type="Gene3D" id="3.40.50.12780">
    <property type="entry name" value="N-terminal domain of ligase-like"/>
    <property type="match status" value="2"/>
</dbReference>
<keyword evidence="5" id="KW-0012">Acyltransferase</keyword>
<evidence type="ECO:0000256" key="1">
    <source>
        <dbReference type="ARBA" id="ARBA00006432"/>
    </source>
</evidence>
<dbReference type="Pfam" id="PF13193">
    <property type="entry name" value="AMP-binding_C"/>
    <property type="match status" value="1"/>
</dbReference>
<dbReference type="EC" id="2.3.1.86" evidence="5"/>
<dbReference type="InterPro" id="IPR025110">
    <property type="entry name" value="AMP-bd_C"/>
</dbReference>
<dbReference type="EMBL" id="UGQT01000001">
    <property type="protein sequence ID" value="STZ59905.1"/>
    <property type="molecule type" value="Genomic_DNA"/>
</dbReference>
<comment type="similarity">
    <text evidence="1">Belongs to the ATP-dependent AMP-binding enzyme family.</text>
</comment>
<dbReference type="InterPro" id="IPR000873">
    <property type="entry name" value="AMP-dep_synth/lig_dom"/>
</dbReference>
<keyword evidence="2 5" id="KW-0436">Ligase</keyword>
<dbReference type="AlphaFoldDB" id="A0A378TJA9"/>
<organism evidence="5 6">
    <name type="scientific">Mycolicibacterium tokaiense</name>
    <dbReference type="NCBI Taxonomy" id="39695"/>
    <lineage>
        <taxon>Bacteria</taxon>
        <taxon>Bacillati</taxon>
        <taxon>Actinomycetota</taxon>
        <taxon>Actinomycetes</taxon>
        <taxon>Mycobacteriales</taxon>
        <taxon>Mycobacteriaceae</taxon>
        <taxon>Mycolicibacterium</taxon>
    </lineage>
</organism>
<dbReference type="GO" id="GO:0008756">
    <property type="term" value="F:o-succinylbenzoate-CoA ligase activity"/>
    <property type="evidence" value="ECO:0007669"/>
    <property type="project" value="UniProtKB-EC"/>
</dbReference>
<proteinExistence type="inferred from homology"/>
<dbReference type="InterPro" id="IPR020845">
    <property type="entry name" value="AMP-binding_CS"/>
</dbReference>
<dbReference type="PANTHER" id="PTHR43201">
    <property type="entry name" value="ACYL-COA SYNTHETASE"/>
    <property type="match status" value="1"/>
</dbReference>
<dbReference type="Proteomes" id="UP000254978">
    <property type="component" value="Unassembled WGS sequence"/>
</dbReference>
<dbReference type="Gene3D" id="3.30.300.30">
    <property type="match status" value="1"/>
</dbReference>
<dbReference type="PROSITE" id="PS00455">
    <property type="entry name" value="AMP_BINDING"/>
    <property type="match status" value="1"/>
</dbReference>
<feature type="domain" description="AMP-dependent synthetase/ligase" evidence="3">
    <location>
        <begin position="107"/>
        <end position="301"/>
    </location>
</feature>
<feature type="domain" description="AMP-dependent synthetase/ligase" evidence="3">
    <location>
        <begin position="21"/>
        <end position="93"/>
    </location>
</feature>
<dbReference type="OrthoDB" id="9803968at2"/>
<dbReference type="GO" id="GO:0006631">
    <property type="term" value="P:fatty acid metabolic process"/>
    <property type="evidence" value="ECO:0007669"/>
    <property type="project" value="TreeGrafter"/>
</dbReference>
<reference evidence="5 6" key="1">
    <citation type="submission" date="2018-06" db="EMBL/GenBank/DDBJ databases">
        <authorList>
            <consortium name="Pathogen Informatics"/>
            <person name="Doyle S."/>
        </authorList>
    </citation>
    <scope>NUCLEOTIDE SEQUENCE [LARGE SCALE GENOMIC DNA]</scope>
    <source>
        <strain evidence="5 6">NCTC10821</strain>
    </source>
</reference>
<protein>
    <submittedName>
        <fullName evidence="5">Acyl-CoA synthetase</fullName>
        <ecNumber evidence="5">2.3.1.86</ecNumber>
        <ecNumber evidence="5">6.2.1.26</ecNumber>
    </submittedName>
</protein>
<evidence type="ECO:0000259" key="4">
    <source>
        <dbReference type="Pfam" id="PF13193"/>
    </source>
</evidence>
<dbReference type="PANTHER" id="PTHR43201:SF5">
    <property type="entry name" value="MEDIUM-CHAIN ACYL-COA LIGASE ACSF2, MITOCHONDRIAL"/>
    <property type="match status" value="1"/>
</dbReference>
<dbReference type="InterPro" id="IPR042099">
    <property type="entry name" value="ANL_N_sf"/>
</dbReference>
<dbReference type="InterPro" id="IPR045851">
    <property type="entry name" value="AMP-bd_C_sf"/>
</dbReference>
<keyword evidence="5" id="KW-0808">Transferase</keyword>
<dbReference type="GO" id="GO:0004321">
    <property type="term" value="F:fatty-acyl-CoA synthase activity"/>
    <property type="evidence" value="ECO:0007669"/>
    <property type="project" value="UniProtKB-EC"/>
</dbReference>
<sequence>MIASRPGWHHLGDLLAGAPRQSTALIVDRAPVTYGELDDLVGTRASGISGRVVPVTGGNTLEYVVTLLAAARAGAVVAPLDPALPEAERTRRLALLDDPAGLRDGDAMIMLTSGTTGTPKLVPWTHQSLSAGVHAVVDSYGLTAQDATVAVMPLFHGHGLVATLLATLTSRGTVLLPAAGRFSAHTFAADMAAANATWYTAVPTIHQIVARRGDPLPPLRFIRSCSAPLRPDLVSELEQRFDTQVLAAYGMTETTHQAATARLGADAQTRRNTVGVPSGLQVRIMNGEICFRGPTVMRGYLGTEPADPFADGWLRTGDLGAVDPDGNLIVTGRCKNLINRGGEKISPEHVEQVVAGCPGVLQAAVVGVPDALYGEQVTAAVVITADTDPDRIAEHCRTLLAPFEIPQRFVAVPALPQTPKGDVDRATLAVMVGEFPTRVSGPACSAG</sequence>
<evidence type="ECO:0000313" key="6">
    <source>
        <dbReference type="Proteomes" id="UP000254978"/>
    </source>
</evidence>
<dbReference type="Pfam" id="PF00501">
    <property type="entry name" value="AMP-binding"/>
    <property type="match status" value="2"/>
</dbReference>
<gene>
    <name evidence="5" type="primary">menE_2</name>
    <name evidence="5" type="ORF">NCTC10821_03443</name>
</gene>
<dbReference type="EC" id="6.2.1.26" evidence="5"/>